<dbReference type="Pfam" id="PF09694">
    <property type="entry name" value="Gcw_chp"/>
    <property type="match status" value="1"/>
</dbReference>
<dbReference type="EMBL" id="FOCF01000003">
    <property type="protein sequence ID" value="SEM99449.1"/>
    <property type="molecule type" value="Genomic_DNA"/>
</dbReference>
<name>A0A1H8CX21_9SPHN</name>
<proteinExistence type="predicted"/>
<evidence type="ECO:0008006" key="3">
    <source>
        <dbReference type="Google" id="ProtNLM"/>
    </source>
</evidence>
<dbReference type="RefSeq" id="WP_093665321.1">
    <property type="nucleotide sequence ID" value="NZ_FOCF01000003.1"/>
</dbReference>
<dbReference type="Proteomes" id="UP000199206">
    <property type="component" value="Unassembled WGS sequence"/>
</dbReference>
<evidence type="ECO:0000313" key="2">
    <source>
        <dbReference type="Proteomes" id="UP000199206"/>
    </source>
</evidence>
<dbReference type="InterPro" id="IPR010239">
    <property type="entry name" value="CHP02001"/>
</dbReference>
<reference evidence="2" key="1">
    <citation type="submission" date="2016-10" db="EMBL/GenBank/DDBJ databases">
        <authorList>
            <person name="Varghese N."/>
            <person name="Submissions S."/>
        </authorList>
    </citation>
    <scope>NUCLEOTIDE SEQUENCE [LARGE SCALE GENOMIC DNA]</scope>
    <source>
        <strain evidence="2">S6-262</strain>
    </source>
</reference>
<sequence length="294" mass="30539">MKVHHAVAAALFWLPAATEAQSVQDDTVASGETAPPAALPAALTVSGSVAVVSDYRFRGVSQSDRQMAVQGGITVSHESGLYVGTWASNLAGWGTFGGANMELDLIGGYRAKLADNATLDVGLTWYVYPGGADKTDFAEPYVKLTGTAGPATLTAGVAYAPRQQAIGKWYNSGADAAAGLYDHPGDKDDNTYIWGDSALAIAGTPVTAKGHVGHSWGQDGLGPNATAVSPTGSYWDWSLGADVTYRNLTFNLSYVDTDISYRRAAYLRPSFSKGQDGTGTIAGGEVLASLTAAF</sequence>
<dbReference type="STRING" id="1166340.SAMN05192583_1782"/>
<protein>
    <recommendedName>
        <fullName evidence="3">Porin</fullName>
    </recommendedName>
</protein>
<dbReference type="OrthoDB" id="9793561at2"/>
<accession>A0A1H8CX21</accession>
<organism evidence="1 2">
    <name type="scientific">Sphingomonas gellani</name>
    <dbReference type="NCBI Taxonomy" id="1166340"/>
    <lineage>
        <taxon>Bacteria</taxon>
        <taxon>Pseudomonadati</taxon>
        <taxon>Pseudomonadota</taxon>
        <taxon>Alphaproteobacteria</taxon>
        <taxon>Sphingomonadales</taxon>
        <taxon>Sphingomonadaceae</taxon>
        <taxon>Sphingomonas</taxon>
    </lineage>
</organism>
<dbReference type="AlphaFoldDB" id="A0A1H8CX21"/>
<keyword evidence="2" id="KW-1185">Reference proteome</keyword>
<evidence type="ECO:0000313" key="1">
    <source>
        <dbReference type="EMBL" id="SEM99449.1"/>
    </source>
</evidence>
<dbReference type="NCBIfam" id="TIGR02001">
    <property type="entry name" value="gcw_chp"/>
    <property type="match status" value="1"/>
</dbReference>
<gene>
    <name evidence="1" type="ORF">SAMN05192583_1782</name>
</gene>